<keyword evidence="3" id="KW-0808">Transferase</keyword>
<feature type="transmembrane region" description="Helical" evidence="1">
    <location>
        <begin position="118"/>
        <end position="136"/>
    </location>
</feature>
<dbReference type="GO" id="GO:0016020">
    <property type="term" value="C:membrane"/>
    <property type="evidence" value="ECO:0007669"/>
    <property type="project" value="TreeGrafter"/>
</dbReference>
<organism evidence="3 4">
    <name type="scientific">Thalassotalea litorea</name>
    <dbReference type="NCBI Taxonomy" id="2020715"/>
    <lineage>
        <taxon>Bacteria</taxon>
        <taxon>Pseudomonadati</taxon>
        <taxon>Pseudomonadota</taxon>
        <taxon>Gammaproteobacteria</taxon>
        <taxon>Alteromonadales</taxon>
        <taxon>Colwelliaceae</taxon>
        <taxon>Thalassotalea</taxon>
    </lineage>
</organism>
<dbReference type="PANTHER" id="PTHR23028:SF131">
    <property type="entry name" value="BLR2367 PROTEIN"/>
    <property type="match status" value="1"/>
</dbReference>
<dbReference type="GO" id="GO:0000271">
    <property type="term" value="P:polysaccharide biosynthetic process"/>
    <property type="evidence" value="ECO:0007669"/>
    <property type="project" value="TreeGrafter"/>
</dbReference>
<feature type="transmembrane region" description="Helical" evidence="1">
    <location>
        <begin position="143"/>
        <end position="160"/>
    </location>
</feature>
<feature type="transmembrane region" description="Helical" evidence="1">
    <location>
        <begin position="61"/>
        <end position="82"/>
    </location>
</feature>
<evidence type="ECO:0000259" key="2">
    <source>
        <dbReference type="Pfam" id="PF01757"/>
    </source>
</evidence>
<keyword evidence="1" id="KW-1133">Transmembrane helix</keyword>
<gene>
    <name evidence="3" type="ORF">FE810_09570</name>
</gene>
<accession>A0A5R9IHZ1</accession>
<dbReference type="PANTHER" id="PTHR23028">
    <property type="entry name" value="ACETYLTRANSFERASE"/>
    <property type="match status" value="1"/>
</dbReference>
<feature type="transmembrane region" description="Helical" evidence="1">
    <location>
        <begin position="224"/>
        <end position="242"/>
    </location>
</feature>
<dbReference type="EMBL" id="VCBC01000008">
    <property type="protein sequence ID" value="TLU65160.1"/>
    <property type="molecule type" value="Genomic_DNA"/>
</dbReference>
<feature type="transmembrane region" description="Helical" evidence="1">
    <location>
        <begin position="286"/>
        <end position="310"/>
    </location>
</feature>
<dbReference type="Pfam" id="PF01757">
    <property type="entry name" value="Acyl_transf_3"/>
    <property type="match status" value="1"/>
</dbReference>
<keyword evidence="1" id="KW-0472">Membrane</keyword>
<protein>
    <submittedName>
        <fullName evidence="3">Acyltransferase</fullName>
    </submittedName>
</protein>
<evidence type="ECO:0000313" key="3">
    <source>
        <dbReference type="EMBL" id="TLU65160.1"/>
    </source>
</evidence>
<keyword evidence="1" id="KW-0812">Transmembrane</keyword>
<proteinExistence type="predicted"/>
<evidence type="ECO:0000313" key="4">
    <source>
        <dbReference type="Proteomes" id="UP000307790"/>
    </source>
</evidence>
<sequence>MTNKLDSLQVLRALAAFAVVFSHIPMINRGEFGVDIFFIVSGFIICFITERDSDNFILKRVFRVLPLYYVGTIGVFVIGNYIPTLVSSEPGSLIELLKSLLFIPYQNASGEIAPVLKLGWTLNYEMFFYVVFAISLRISKVHASAICACLLVFCICIGQLTKSSSLFYQFYTDTILLEFVYGMAIYTLWKNTHHWQVSKAASYLSLALALVIVTSMFFIDRNGIRFLSFGLPAIAVVCLMLWGTTNIRFPLWLILLGDASYSLYLFHPYLVHGVDRIVFSMDTFSWQSIFVAALVVTACGLCSIVSYYLLEKRSNEWLRNRFLPKRLRRPKRPVKTADAIGNPAAAIKPLIPSKSVPTPYNPSLRK</sequence>
<dbReference type="GO" id="GO:0016747">
    <property type="term" value="F:acyltransferase activity, transferring groups other than amino-acyl groups"/>
    <property type="evidence" value="ECO:0007669"/>
    <property type="project" value="InterPro"/>
</dbReference>
<dbReference type="RefSeq" id="WP_138319830.1">
    <property type="nucleotide sequence ID" value="NZ_VCBC01000008.1"/>
</dbReference>
<feature type="domain" description="Acyltransferase 3" evidence="2">
    <location>
        <begin position="6"/>
        <end position="300"/>
    </location>
</feature>
<evidence type="ECO:0000256" key="1">
    <source>
        <dbReference type="SAM" id="Phobius"/>
    </source>
</evidence>
<dbReference type="Proteomes" id="UP000307790">
    <property type="component" value="Unassembled WGS sequence"/>
</dbReference>
<name>A0A5R9IHZ1_9GAMM</name>
<dbReference type="AlphaFoldDB" id="A0A5R9IHZ1"/>
<comment type="caution">
    <text evidence="3">The sequence shown here is derived from an EMBL/GenBank/DDBJ whole genome shotgun (WGS) entry which is preliminary data.</text>
</comment>
<keyword evidence="4" id="KW-1185">Reference proteome</keyword>
<feature type="transmembrane region" description="Helical" evidence="1">
    <location>
        <begin position="249"/>
        <end position="266"/>
    </location>
</feature>
<dbReference type="InterPro" id="IPR002656">
    <property type="entry name" value="Acyl_transf_3_dom"/>
</dbReference>
<keyword evidence="3" id="KW-0012">Acyltransferase</keyword>
<dbReference type="InterPro" id="IPR050879">
    <property type="entry name" value="Acyltransferase_3"/>
</dbReference>
<dbReference type="OrthoDB" id="9767863at2"/>
<reference evidence="3 4" key="1">
    <citation type="submission" date="2019-05" db="EMBL/GenBank/DDBJ databases">
        <title>Genome sequences of Thalassotalea litorea 1K03283.</title>
        <authorList>
            <person name="Zhang D."/>
        </authorList>
    </citation>
    <scope>NUCLEOTIDE SEQUENCE [LARGE SCALE GENOMIC DNA]</scope>
    <source>
        <strain evidence="3 4">MCCC 1K03283</strain>
    </source>
</reference>
<feature type="transmembrane region" description="Helical" evidence="1">
    <location>
        <begin position="201"/>
        <end position="218"/>
    </location>
</feature>
<feature type="transmembrane region" description="Helical" evidence="1">
    <location>
        <begin position="32"/>
        <end position="49"/>
    </location>
</feature>
<feature type="transmembrane region" description="Helical" evidence="1">
    <location>
        <begin position="166"/>
        <end position="189"/>
    </location>
</feature>